<evidence type="ECO:0000313" key="1">
    <source>
        <dbReference type="EMBL" id="EWC86299.1"/>
    </source>
</evidence>
<protein>
    <submittedName>
        <fullName evidence="1">Uncharacterized protein</fullName>
    </submittedName>
</protein>
<gene>
    <name evidence="1" type="ORF">PFNF54_05029</name>
</gene>
<organism evidence="1 2">
    <name type="scientific">Plasmodium falciparum (isolate NF54)</name>
    <dbReference type="NCBI Taxonomy" id="5843"/>
    <lineage>
        <taxon>Eukaryota</taxon>
        <taxon>Sar</taxon>
        <taxon>Alveolata</taxon>
        <taxon>Apicomplexa</taxon>
        <taxon>Aconoidasida</taxon>
        <taxon>Haemosporida</taxon>
        <taxon>Plasmodiidae</taxon>
        <taxon>Plasmodium</taxon>
        <taxon>Plasmodium (Laverania)</taxon>
    </lineage>
</organism>
<accession>W7JZ01</accession>
<dbReference type="EMBL" id="KE123877">
    <property type="protein sequence ID" value="EWC86299.1"/>
    <property type="molecule type" value="Genomic_DNA"/>
</dbReference>
<dbReference type="AlphaFoldDB" id="W7JZ01"/>
<dbReference type="Proteomes" id="UP000030673">
    <property type="component" value="Unassembled WGS sequence"/>
</dbReference>
<name>W7JZ01_PLAFO</name>
<proteinExistence type="predicted"/>
<keyword evidence="2" id="KW-1185">Reference proteome</keyword>
<evidence type="ECO:0000313" key="2">
    <source>
        <dbReference type="Proteomes" id="UP000030673"/>
    </source>
</evidence>
<sequence>MNIYIYIYIYILYNIYLFTY</sequence>
<reference evidence="1 2" key="1">
    <citation type="submission" date="2013-02" db="EMBL/GenBank/DDBJ databases">
        <title>The Genome Sequence of Plasmodium falciparum NF54.</title>
        <authorList>
            <consortium name="The Broad Institute Genome Sequencing Platform"/>
            <consortium name="The Broad Institute Genome Sequencing Center for Infectious Disease"/>
            <person name="Neafsey D."/>
            <person name="Cheeseman I."/>
            <person name="Volkman S."/>
            <person name="Adams J."/>
            <person name="Walker B."/>
            <person name="Young S.K."/>
            <person name="Zeng Q."/>
            <person name="Gargeya S."/>
            <person name="Fitzgerald M."/>
            <person name="Haas B."/>
            <person name="Abouelleil A."/>
            <person name="Alvarado L."/>
            <person name="Arachchi H.M."/>
            <person name="Berlin A.M."/>
            <person name="Chapman S.B."/>
            <person name="Dewar J."/>
            <person name="Goldberg J."/>
            <person name="Griggs A."/>
            <person name="Gujja S."/>
            <person name="Hansen M."/>
            <person name="Howarth C."/>
            <person name="Imamovic A."/>
            <person name="Larimer J."/>
            <person name="McCowan C."/>
            <person name="Murphy C."/>
            <person name="Neiman D."/>
            <person name="Pearson M."/>
            <person name="Priest M."/>
            <person name="Roberts A."/>
            <person name="Saif S."/>
            <person name="Shea T."/>
            <person name="Sisk P."/>
            <person name="Sykes S."/>
            <person name="Wortman J."/>
            <person name="Nusbaum C."/>
            <person name="Birren B."/>
        </authorList>
    </citation>
    <scope>NUCLEOTIDE SEQUENCE [LARGE SCALE GENOMIC DNA]</scope>
    <source>
        <strain evidence="1 2">NF54</strain>
    </source>
</reference>